<dbReference type="RefSeq" id="WP_137331518.1">
    <property type="nucleotide sequence ID" value="NZ_CP040077.1"/>
</dbReference>
<evidence type="ECO:0000313" key="3">
    <source>
        <dbReference type="Proteomes" id="UP000298656"/>
    </source>
</evidence>
<keyword evidence="3" id="KW-1185">Reference proteome</keyword>
<name>A0A4P8IIV1_9BURK</name>
<dbReference type="AlphaFoldDB" id="A0A4P8IIV1"/>
<accession>A0A4P8IIV1</accession>
<keyword evidence="1" id="KW-1133">Transmembrane helix</keyword>
<keyword evidence="1" id="KW-0812">Transmembrane</keyword>
<dbReference type="EMBL" id="CP040077">
    <property type="protein sequence ID" value="QCP48682.1"/>
    <property type="molecule type" value="Genomic_DNA"/>
</dbReference>
<feature type="transmembrane region" description="Helical" evidence="1">
    <location>
        <begin position="60"/>
        <end position="79"/>
    </location>
</feature>
<organism evidence="2 3">
    <name type="scientific">Trinickia violacea</name>
    <dbReference type="NCBI Taxonomy" id="2571746"/>
    <lineage>
        <taxon>Bacteria</taxon>
        <taxon>Pseudomonadati</taxon>
        <taxon>Pseudomonadota</taxon>
        <taxon>Betaproteobacteria</taxon>
        <taxon>Burkholderiales</taxon>
        <taxon>Burkholderiaceae</taxon>
        <taxon>Trinickia</taxon>
    </lineage>
</organism>
<dbReference type="KEGG" id="tvl:FAZ95_05430"/>
<proteinExistence type="predicted"/>
<gene>
    <name evidence="2" type="ORF">FAZ95_05430</name>
</gene>
<protein>
    <recommendedName>
        <fullName evidence="4">Transmembrane protein</fullName>
    </recommendedName>
</protein>
<dbReference type="OrthoDB" id="9028383at2"/>
<evidence type="ECO:0000313" key="2">
    <source>
        <dbReference type="EMBL" id="QCP48682.1"/>
    </source>
</evidence>
<evidence type="ECO:0000256" key="1">
    <source>
        <dbReference type="SAM" id="Phobius"/>
    </source>
</evidence>
<reference evidence="2 3" key="1">
    <citation type="submission" date="2019-05" db="EMBL/GenBank/DDBJ databases">
        <title>Burkholderia sp. DHOD12, isolated from subtropical forest soil.</title>
        <authorList>
            <person name="Gao Z.-H."/>
            <person name="Qiu L.-H."/>
        </authorList>
    </citation>
    <scope>NUCLEOTIDE SEQUENCE [LARGE SCALE GENOMIC DNA]</scope>
    <source>
        <strain evidence="2 3">DHOD12</strain>
    </source>
</reference>
<sequence length="86" mass="9833">MRRAIKIGGVVVWLLFATLTLAYVWGRHPDAIPPPPLGFSLWLNDLFDAHDAEASADVDIYYMLTVSFLFASLCTFVAWRTFKRLR</sequence>
<keyword evidence="1" id="KW-0472">Membrane</keyword>
<dbReference type="Proteomes" id="UP000298656">
    <property type="component" value="Chromosome 1"/>
</dbReference>
<evidence type="ECO:0008006" key="4">
    <source>
        <dbReference type="Google" id="ProtNLM"/>
    </source>
</evidence>